<comment type="caution">
    <text evidence="1">The sequence shown here is derived from an EMBL/GenBank/DDBJ whole genome shotgun (WGS) entry which is preliminary data.</text>
</comment>
<reference evidence="2" key="1">
    <citation type="journal article" date="2019" name="Int. J. Syst. Evol. Microbiol.">
        <title>The Global Catalogue of Microorganisms (GCM) 10K type strain sequencing project: providing services to taxonomists for standard genome sequencing and annotation.</title>
        <authorList>
            <consortium name="The Broad Institute Genomics Platform"/>
            <consortium name="The Broad Institute Genome Sequencing Center for Infectious Disease"/>
            <person name="Wu L."/>
            <person name="Ma J."/>
        </authorList>
    </citation>
    <scope>NUCLEOTIDE SEQUENCE [LARGE SCALE GENOMIC DNA]</scope>
    <source>
        <strain evidence="2">JCM 14560</strain>
    </source>
</reference>
<dbReference type="Proteomes" id="UP001422759">
    <property type="component" value="Unassembled WGS sequence"/>
</dbReference>
<evidence type="ECO:0008006" key="3">
    <source>
        <dbReference type="Google" id="ProtNLM"/>
    </source>
</evidence>
<evidence type="ECO:0000313" key="2">
    <source>
        <dbReference type="Proteomes" id="UP001422759"/>
    </source>
</evidence>
<dbReference type="RefSeq" id="WP_344466103.1">
    <property type="nucleotide sequence ID" value="NZ_BAAANT010000019.1"/>
</dbReference>
<name>A0ABP5LJK5_9ACTN</name>
<evidence type="ECO:0000313" key="1">
    <source>
        <dbReference type="EMBL" id="GAA2146228.1"/>
    </source>
</evidence>
<gene>
    <name evidence="1" type="ORF">GCM10009760_35760</name>
</gene>
<proteinExistence type="predicted"/>
<protein>
    <recommendedName>
        <fullName evidence="3">SUKH-3 immunity protein of toxin-antitoxin system</fullName>
    </recommendedName>
</protein>
<sequence>MPAAPHDPAPDRFVPVGERSDLDRLLAEYGLAFDELRDRVVSRTPPGVGGVPGPVEYLVHESVLRPGAEFPCAGDDAARRFCSEIADELSAGFGIGRAEAVGRVNRHWSGPGEDGRTPRTWIVGLDIAYHEDAQFWAGLIYYGTHWWAPGETPVPLPPP</sequence>
<accession>A0ABP5LJK5</accession>
<organism evidence="1 2">
    <name type="scientific">Kitasatospora kazusensis</name>
    <dbReference type="NCBI Taxonomy" id="407974"/>
    <lineage>
        <taxon>Bacteria</taxon>
        <taxon>Bacillati</taxon>
        <taxon>Actinomycetota</taxon>
        <taxon>Actinomycetes</taxon>
        <taxon>Kitasatosporales</taxon>
        <taxon>Streptomycetaceae</taxon>
        <taxon>Kitasatospora</taxon>
    </lineage>
</organism>
<keyword evidence="2" id="KW-1185">Reference proteome</keyword>
<dbReference type="EMBL" id="BAAANT010000019">
    <property type="protein sequence ID" value="GAA2146228.1"/>
    <property type="molecule type" value="Genomic_DNA"/>
</dbReference>